<reference evidence="2" key="1">
    <citation type="journal article" date="2017" name="bioRxiv">
        <title>Comparative analysis of the genomes of Stylophora pistillata and Acropora digitifera provides evidence for extensive differences between species of corals.</title>
        <authorList>
            <person name="Voolstra C.R."/>
            <person name="Li Y."/>
            <person name="Liew Y.J."/>
            <person name="Baumgarten S."/>
            <person name="Zoccola D."/>
            <person name="Flot J.-F."/>
            <person name="Tambutte S."/>
            <person name="Allemand D."/>
            <person name="Aranda M."/>
        </authorList>
    </citation>
    <scope>NUCLEOTIDE SEQUENCE [LARGE SCALE GENOMIC DNA]</scope>
</reference>
<sequence length="155" mass="17532">VFDQYLNFISLEDEMFTVRNQDRDSISYYALNRPDAKDTDIEMLRDVLVDSLFSVLVSLDVFDRPLGTLPGEVHLEVDNNIKPVTTSTRRVPTALKDDLREELNRSVEKEILAPVEEPTPWGIDEGNEEAISEFMADSTAKLTSALSSLPELLEK</sequence>
<name>A0A2B4R4B6_STYPI</name>
<dbReference type="AlphaFoldDB" id="A0A2B4R4B6"/>
<dbReference type="InterPro" id="IPR036045">
    <property type="entry name" value="Sec1-like_sf"/>
</dbReference>
<dbReference type="STRING" id="50429.A0A2B4R4B6"/>
<dbReference type="InterPro" id="IPR027482">
    <property type="entry name" value="Sec1-like_dom2"/>
</dbReference>
<dbReference type="Proteomes" id="UP000225706">
    <property type="component" value="Unassembled WGS sequence"/>
</dbReference>
<dbReference type="Gene3D" id="3.40.50.1910">
    <property type="match status" value="1"/>
</dbReference>
<evidence type="ECO:0000313" key="1">
    <source>
        <dbReference type="EMBL" id="PFX11649.1"/>
    </source>
</evidence>
<proteinExistence type="predicted"/>
<dbReference type="EMBL" id="LSMT01002071">
    <property type="protein sequence ID" value="PFX11649.1"/>
    <property type="molecule type" value="Genomic_DNA"/>
</dbReference>
<comment type="caution">
    <text evidence="1">The sequence shown here is derived from an EMBL/GenBank/DDBJ whole genome shotgun (WGS) entry which is preliminary data.</text>
</comment>
<protein>
    <submittedName>
        <fullName evidence="1">Sec1 family domain-containing protein 1</fullName>
    </submittedName>
</protein>
<gene>
    <name evidence="1" type="primary">Scfd1</name>
    <name evidence="1" type="ORF">AWC38_SpisGene24537</name>
</gene>
<keyword evidence="2" id="KW-1185">Reference proteome</keyword>
<feature type="non-terminal residue" evidence="1">
    <location>
        <position position="1"/>
    </location>
</feature>
<accession>A0A2B4R4B6</accession>
<dbReference type="SUPFAM" id="SSF56815">
    <property type="entry name" value="Sec1/munc18-like (SM) proteins"/>
    <property type="match status" value="1"/>
</dbReference>
<organism evidence="1 2">
    <name type="scientific">Stylophora pistillata</name>
    <name type="common">Smooth cauliflower coral</name>
    <dbReference type="NCBI Taxonomy" id="50429"/>
    <lineage>
        <taxon>Eukaryota</taxon>
        <taxon>Metazoa</taxon>
        <taxon>Cnidaria</taxon>
        <taxon>Anthozoa</taxon>
        <taxon>Hexacorallia</taxon>
        <taxon>Scleractinia</taxon>
        <taxon>Astrocoeniina</taxon>
        <taxon>Pocilloporidae</taxon>
        <taxon>Stylophora</taxon>
    </lineage>
</organism>
<dbReference type="OrthoDB" id="10251230at2759"/>
<evidence type="ECO:0000313" key="2">
    <source>
        <dbReference type="Proteomes" id="UP000225706"/>
    </source>
</evidence>